<dbReference type="PANTHER" id="PTHR22916:SF69">
    <property type="entry name" value="BIFUNCTIONAL GLYCOSYLTRANSFERASE PGTA"/>
    <property type="match status" value="1"/>
</dbReference>
<dbReference type="Pfam" id="PF00535">
    <property type="entry name" value="Glycos_transf_2"/>
    <property type="match status" value="1"/>
</dbReference>
<dbReference type="PANTHER" id="PTHR22916">
    <property type="entry name" value="GLYCOSYLTRANSFERASE"/>
    <property type="match status" value="1"/>
</dbReference>
<proteinExistence type="predicted"/>
<dbReference type="STRING" id="758.GCA_000730685_00437"/>
<dbReference type="Proteomes" id="UP000278733">
    <property type="component" value="Chromosome"/>
</dbReference>
<feature type="domain" description="Glycosyltransferase 2-like" evidence="1">
    <location>
        <begin position="8"/>
        <end position="170"/>
    </location>
</feature>
<dbReference type="EMBL" id="LR134405">
    <property type="protein sequence ID" value="VEH66010.1"/>
    <property type="molecule type" value="Genomic_DNA"/>
</dbReference>
<dbReference type="InterPro" id="IPR029044">
    <property type="entry name" value="Nucleotide-diphossugar_trans"/>
</dbReference>
<dbReference type="InterPro" id="IPR001173">
    <property type="entry name" value="Glyco_trans_2-like"/>
</dbReference>
<dbReference type="SUPFAM" id="SSF53448">
    <property type="entry name" value="Nucleotide-diphospho-sugar transferases"/>
    <property type="match status" value="1"/>
</dbReference>
<dbReference type="AlphaFoldDB" id="A0A3S4U7X2"/>
<reference evidence="2 3" key="1">
    <citation type="submission" date="2018-12" db="EMBL/GenBank/DDBJ databases">
        <authorList>
            <consortium name="Pathogen Informatics"/>
        </authorList>
    </citation>
    <scope>NUCLEOTIDE SEQUENCE [LARGE SCALE GENOMIC DNA]</scope>
    <source>
        <strain evidence="2 3">NCTC8284</strain>
    </source>
</reference>
<sequence length="186" mass="21561">MLMLPKISIIMSVYKEPIEWVELSINSILEQTYSNIELIIICDNPQDRHLVCYLLRKKKSDHRVILHINESNKGLIYSLNKAISLTSGTYIARMDADDISLSSRLENQMAFLEKEELDLCGCNALLFSEKGIIGKTNKLEKHKFIEKLMWYGDIGIIHPTFFGKREVFIKSGGYNKKQYTLRIWSL</sequence>
<dbReference type="GO" id="GO:0008417">
    <property type="term" value="F:fucosyltransferase activity"/>
    <property type="evidence" value="ECO:0007669"/>
    <property type="project" value="TreeGrafter"/>
</dbReference>
<gene>
    <name evidence="2" type="primary">spsA</name>
    <name evidence="2" type="ORF">NCTC8284_01166</name>
</gene>
<keyword evidence="2" id="KW-0808">Transferase</keyword>
<organism evidence="2 3">
    <name type="scientific">Rodentibacter pneumotropicus</name>
    <dbReference type="NCBI Taxonomy" id="758"/>
    <lineage>
        <taxon>Bacteria</taxon>
        <taxon>Pseudomonadati</taxon>
        <taxon>Pseudomonadota</taxon>
        <taxon>Gammaproteobacteria</taxon>
        <taxon>Pasteurellales</taxon>
        <taxon>Pasteurellaceae</taxon>
        <taxon>Rodentibacter</taxon>
    </lineage>
</organism>
<evidence type="ECO:0000259" key="1">
    <source>
        <dbReference type="Pfam" id="PF00535"/>
    </source>
</evidence>
<name>A0A3S4U7X2_9PAST</name>
<evidence type="ECO:0000313" key="2">
    <source>
        <dbReference type="EMBL" id="VEH66010.1"/>
    </source>
</evidence>
<accession>A0A3S4U7X2</accession>
<evidence type="ECO:0000313" key="3">
    <source>
        <dbReference type="Proteomes" id="UP000278733"/>
    </source>
</evidence>
<dbReference type="KEGG" id="rpne:NCTC8284_01166"/>
<dbReference type="Gene3D" id="3.90.550.10">
    <property type="entry name" value="Spore Coat Polysaccharide Biosynthesis Protein SpsA, Chain A"/>
    <property type="match status" value="1"/>
</dbReference>
<protein>
    <submittedName>
        <fullName evidence="2">Glycosyl transferase, family 2 protein</fullName>
    </submittedName>
</protein>